<accession>A0A7K0BYX3</accession>
<dbReference type="GO" id="GO:0032259">
    <property type="term" value="P:methylation"/>
    <property type="evidence" value="ECO:0007669"/>
    <property type="project" value="UniProtKB-KW"/>
</dbReference>
<dbReference type="InterPro" id="IPR000878">
    <property type="entry name" value="4pyrrol_Mease"/>
</dbReference>
<dbReference type="SUPFAM" id="SSF53790">
    <property type="entry name" value="Tetrapyrrole methylase"/>
    <property type="match status" value="1"/>
</dbReference>
<dbReference type="OrthoDB" id="9787825at2"/>
<comment type="pathway">
    <text evidence="1">Cofactor biosynthesis; adenosylcobalamin biosynthesis.</text>
</comment>
<evidence type="ECO:0000256" key="3">
    <source>
        <dbReference type="ARBA" id="ARBA00022603"/>
    </source>
</evidence>
<dbReference type="PANTHER" id="PTHR43182">
    <property type="entry name" value="COBALT-PRECORRIN-6B C(15)-METHYLTRANSFERASE (DECARBOXYLATING)"/>
    <property type="match status" value="1"/>
</dbReference>
<dbReference type="UniPathway" id="UPA00148"/>
<comment type="caution">
    <text evidence="7">The sequence shown here is derived from an EMBL/GenBank/DDBJ whole genome shotgun (WGS) entry which is preliminary data.</text>
</comment>
<reference evidence="7 8" key="1">
    <citation type="submission" date="2019-10" db="EMBL/GenBank/DDBJ databases">
        <title>Actinomadura rubteroloni sp. nov. and Actinomadura macrotermitis sp. nov., isolated from the gut of fungus growing-termite Macrotermes natalensis.</title>
        <authorList>
            <person name="Benndorf R."/>
            <person name="Martin K."/>
            <person name="Kuefner M."/>
            <person name="De Beer W."/>
            <person name="Kaster A.-K."/>
            <person name="Vollmers J."/>
            <person name="Poulsen M."/>
            <person name="Beemelmanns C."/>
        </authorList>
    </citation>
    <scope>NUCLEOTIDE SEQUENCE [LARGE SCALE GENOMIC DNA]</scope>
    <source>
        <strain evidence="7 8">RB68</strain>
    </source>
</reference>
<dbReference type="Pfam" id="PF00590">
    <property type="entry name" value="TP_methylase"/>
    <property type="match status" value="1"/>
</dbReference>
<dbReference type="InterPro" id="IPR050714">
    <property type="entry name" value="Cobalamin_biosynth_MTase"/>
</dbReference>
<dbReference type="InterPro" id="IPR014776">
    <property type="entry name" value="4pyrrole_Mease_sub2"/>
</dbReference>
<dbReference type="InterPro" id="IPR012818">
    <property type="entry name" value="CbiE"/>
</dbReference>
<sequence length="404" mass="41148">MITVIGHDGAPPAGEAAARLAAAALVVGRPRDLAAASPDPARTLIVDDPLTALDAIDAASADGEVVVLAAGDPGYFGVVRALRDRGHRPLVLPAVSTVARAFARASLPWDDALVVSAPAPDALRRAANVCRAHPKVAVLTGPGAGPAELARELFPQTPRTFVVCEDLGGPRERVVHVRPAEATTRPWNDPEAVLVLDPRRAVGEPAWLAGARPGPAGWALPDEAFEPPGPSPVPPEVRAFVLARLGPRLGDLVWDIGAGDGAVAVECARFGAAAVAVDRNAAACTAIRANVRAHGVKVAVSLGTAPDVLDHLPVPDAVFVGGGGPQVLRACAARALRAVVTVADEPGQAAATLETAGFTARSVLISGDMGTPMFVVWGDRGAPPAGRPAAAPARRIETIKGLPG</sequence>
<dbReference type="RefSeq" id="WP_153535598.1">
    <property type="nucleotide sequence ID" value="NZ_WEGH01000003.1"/>
</dbReference>
<dbReference type="GO" id="GO:0008276">
    <property type="term" value="F:protein methyltransferase activity"/>
    <property type="evidence" value="ECO:0007669"/>
    <property type="project" value="InterPro"/>
</dbReference>
<proteinExistence type="predicted"/>
<dbReference type="Gene3D" id="3.40.1010.10">
    <property type="entry name" value="Cobalt-precorrin-4 Transmethylase, Domain 1"/>
    <property type="match status" value="1"/>
</dbReference>
<dbReference type="Proteomes" id="UP000487268">
    <property type="component" value="Unassembled WGS sequence"/>
</dbReference>
<organism evidence="7 8">
    <name type="scientific">Actinomadura macrotermitis</name>
    <dbReference type="NCBI Taxonomy" id="2585200"/>
    <lineage>
        <taxon>Bacteria</taxon>
        <taxon>Bacillati</taxon>
        <taxon>Actinomycetota</taxon>
        <taxon>Actinomycetes</taxon>
        <taxon>Streptosporangiales</taxon>
        <taxon>Thermomonosporaceae</taxon>
        <taxon>Actinomadura</taxon>
    </lineage>
</organism>
<evidence type="ECO:0000313" key="7">
    <source>
        <dbReference type="EMBL" id="MQY06381.1"/>
    </source>
</evidence>
<dbReference type="GO" id="GO:0009236">
    <property type="term" value="P:cobalamin biosynthetic process"/>
    <property type="evidence" value="ECO:0007669"/>
    <property type="project" value="UniProtKB-UniPathway"/>
</dbReference>
<keyword evidence="4" id="KW-0808">Transferase</keyword>
<keyword evidence="5" id="KW-0949">S-adenosyl-L-methionine</keyword>
<dbReference type="SUPFAM" id="SSF53335">
    <property type="entry name" value="S-adenosyl-L-methionine-dependent methyltransferases"/>
    <property type="match status" value="1"/>
</dbReference>
<dbReference type="PANTHER" id="PTHR43182:SF1">
    <property type="entry name" value="COBALT-PRECORRIN-7 C(5)-METHYLTRANSFERASE"/>
    <property type="match status" value="1"/>
</dbReference>
<dbReference type="InterPro" id="IPR014777">
    <property type="entry name" value="4pyrrole_Mease_sub1"/>
</dbReference>
<evidence type="ECO:0000256" key="5">
    <source>
        <dbReference type="ARBA" id="ARBA00022691"/>
    </source>
</evidence>
<keyword evidence="2" id="KW-0169">Cobalamin biosynthesis</keyword>
<dbReference type="Gene3D" id="3.30.950.10">
    <property type="entry name" value="Methyltransferase, Cobalt-precorrin-4 Transmethylase, Domain 2"/>
    <property type="match status" value="1"/>
</dbReference>
<keyword evidence="8" id="KW-1185">Reference proteome</keyword>
<evidence type="ECO:0000256" key="1">
    <source>
        <dbReference type="ARBA" id="ARBA00004953"/>
    </source>
</evidence>
<evidence type="ECO:0000256" key="2">
    <source>
        <dbReference type="ARBA" id="ARBA00022573"/>
    </source>
</evidence>
<protein>
    <recommendedName>
        <fullName evidence="6">Tetrapyrrole methylase domain-containing protein</fullName>
    </recommendedName>
</protein>
<keyword evidence="3" id="KW-0489">Methyltransferase</keyword>
<dbReference type="CDD" id="cd11644">
    <property type="entry name" value="Precorrin-6Y-MT"/>
    <property type="match status" value="1"/>
</dbReference>
<evidence type="ECO:0000313" key="8">
    <source>
        <dbReference type="Proteomes" id="UP000487268"/>
    </source>
</evidence>
<evidence type="ECO:0000259" key="6">
    <source>
        <dbReference type="Pfam" id="PF00590"/>
    </source>
</evidence>
<dbReference type="InterPro" id="IPR035996">
    <property type="entry name" value="4pyrrol_Methylase_sf"/>
</dbReference>
<name>A0A7K0BYX3_9ACTN</name>
<dbReference type="Gene3D" id="3.40.50.150">
    <property type="entry name" value="Vaccinia Virus protein VP39"/>
    <property type="match status" value="1"/>
</dbReference>
<dbReference type="InterPro" id="IPR029063">
    <property type="entry name" value="SAM-dependent_MTases_sf"/>
</dbReference>
<dbReference type="EMBL" id="WEGH01000003">
    <property type="protein sequence ID" value="MQY06381.1"/>
    <property type="molecule type" value="Genomic_DNA"/>
</dbReference>
<dbReference type="NCBIfam" id="TIGR02467">
    <property type="entry name" value="CbiE"/>
    <property type="match status" value="1"/>
</dbReference>
<gene>
    <name evidence="7" type="ORF">ACRB68_44690</name>
</gene>
<evidence type="ECO:0000256" key="4">
    <source>
        <dbReference type="ARBA" id="ARBA00022679"/>
    </source>
</evidence>
<feature type="domain" description="Tetrapyrrole methylase" evidence="6">
    <location>
        <begin position="51"/>
        <end position="179"/>
    </location>
</feature>
<dbReference type="AlphaFoldDB" id="A0A7K0BYX3"/>